<dbReference type="OMA" id="ICISLIR"/>
<dbReference type="HOGENOM" id="CLU_000960_22_1_1"/>
<sequence>MNSCLLARRKFEQNAKRTRPTECVSEETVSNEPASVSSIESEATGKITLIMIGLCLAVFLTGMRRFHALGNISWWSAICLFTLSLFQLFYGKLYSLFSIKIVYVATIALFEIGSLICATSPNSAALITGRAIAGLGAADFHRQHHGYNEEIFGVAAIVGPFIGGTITEQTTWRWCFGINLPLGAVTIVICISLIRTPIDAQAQTKSFEEKLRQFDILGTVILIRSLEPVSLVGSKLCHVHYRRCVQRHSLCANLVSAIQGRSTLGSAVILAPIIGGYVVCSVIAGIMTSLVGYYNPAMIVGTVVAAIGAGLLTTVTPSTTTASRVGYGILYGSSVGFGFGQPSYVVQTVPKQNDVSIGVTLITLVQNLSATISVTVGQTIFQNTLTARLETVAPDVDMPLIGSGGATKLISQFPASDRSSVLGAYSTTLVRTLYISLGLSCVSVIGASLTRWKSIERAGC</sequence>
<proteinExistence type="predicted"/>
<dbReference type="RefSeq" id="XP_002478304.1">
    <property type="nucleotide sequence ID" value="XM_002478259.1"/>
</dbReference>
<evidence type="ECO:0000256" key="3">
    <source>
        <dbReference type="ARBA" id="ARBA00022989"/>
    </source>
</evidence>
<dbReference type="PANTHER" id="PTHR23501">
    <property type="entry name" value="MAJOR FACILITATOR SUPERFAMILY"/>
    <property type="match status" value="1"/>
</dbReference>
<feature type="transmembrane region" description="Helical" evidence="5">
    <location>
        <begin position="267"/>
        <end position="287"/>
    </location>
</feature>
<dbReference type="InParanoid" id="B8M1W3"/>
<evidence type="ECO:0000256" key="4">
    <source>
        <dbReference type="ARBA" id="ARBA00023136"/>
    </source>
</evidence>
<dbReference type="GeneID" id="8104537"/>
<feature type="transmembrane region" description="Helical" evidence="5">
    <location>
        <begin position="102"/>
        <end position="121"/>
    </location>
</feature>
<evidence type="ECO:0000256" key="5">
    <source>
        <dbReference type="SAM" id="Phobius"/>
    </source>
</evidence>
<dbReference type="Proteomes" id="UP000001745">
    <property type="component" value="Unassembled WGS sequence"/>
</dbReference>
<keyword evidence="2 5" id="KW-0812">Transmembrane</keyword>
<keyword evidence="7" id="KW-1185">Reference proteome</keyword>
<evidence type="ECO:0000256" key="1">
    <source>
        <dbReference type="ARBA" id="ARBA00004141"/>
    </source>
</evidence>
<feature type="transmembrane region" description="Helical" evidence="5">
    <location>
        <begin position="171"/>
        <end position="194"/>
    </location>
</feature>
<dbReference type="PhylomeDB" id="B8M1W3"/>
<reference evidence="7" key="1">
    <citation type="journal article" date="2015" name="Genome Announc.">
        <title>Genome sequence of the AIDS-associated pathogen Penicillium marneffei (ATCC18224) and its near taxonomic relative Talaromyces stipitatus (ATCC10500).</title>
        <authorList>
            <person name="Nierman W.C."/>
            <person name="Fedorova-Abrams N.D."/>
            <person name="Andrianopoulos A."/>
        </authorList>
    </citation>
    <scope>NUCLEOTIDE SEQUENCE [LARGE SCALE GENOMIC DNA]</scope>
    <source>
        <strain evidence="7">ATCC 10500 / CBS 375.48 / QM 6759 / NRRL 1006</strain>
    </source>
</reference>
<protein>
    <submittedName>
        <fullName evidence="6">Efflux pump antibiotic resistance protein, putative</fullName>
    </submittedName>
</protein>
<dbReference type="OrthoDB" id="10021397at2759"/>
<accession>B8M1W3</accession>
<dbReference type="InterPro" id="IPR011701">
    <property type="entry name" value="MFS"/>
</dbReference>
<keyword evidence="3 5" id="KW-1133">Transmembrane helix</keyword>
<gene>
    <name evidence="6" type="ORF">TSTA_085720</name>
</gene>
<name>B8M1W3_TALSN</name>
<dbReference type="GO" id="GO:0005886">
    <property type="term" value="C:plasma membrane"/>
    <property type="evidence" value="ECO:0007669"/>
    <property type="project" value="TreeGrafter"/>
</dbReference>
<dbReference type="AlphaFoldDB" id="B8M1W3"/>
<keyword evidence="4 5" id="KW-0472">Membrane</keyword>
<dbReference type="Pfam" id="PF07690">
    <property type="entry name" value="MFS_1"/>
    <property type="match status" value="1"/>
</dbReference>
<dbReference type="VEuPathDB" id="FungiDB:TSTA_085720"/>
<organism evidence="6 7">
    <name type="scientific">Talaromyces stipitatus (strain ATCC 10500 / CBS 375.48 / QM 6759 / NRRL 1006)</name>
    <name type="common">Penicillium stipitatum</name>
    <dbReference type="NCBI Taxonomy" id="441959"/>
    <lineage>
        <taxon>Eukaryota</taxon>
        <taxon>Fungi</taxon>
        <taxon>Dikarya</taxon>
        <taxon>Ascomycota</taxon>
        <taxon>Pezizomycotina</taxon>
        <taxon>Eurotiomycetes</taxon>
        <taxon>Eurotiomycetidae</taxon>
        <taxon>Eurotiales</taxon>
        <taxon>Trichocomaceae</taxon>
        <taxon>Talaromyces</taxon>
        <taxon>Talaromyces sect. Talaromyces</taxon>
    </lineage>
</organism>
<evidence type="ECO:0000256" key="2">
    <source>
        <dbReference type="ARBA" id="ARBA00022692"/>
    </source>
</evidence>
<feature type="transmembrane region" description="Helical" evidence="5">
    <location>
        <begin position="72"/>
        <end position="90"/>
    </location>
</feature>
<dbReference type="GO" id="GO:0022857">
    <property type="term" value="F:transmembrane transporter activity"/>
    <property type="evidence" value="ECO:0007669"/>
    <property type="project" value="InterPro"/>
</dbReference>
<dbReference type="eggNOG" id="KOG0254">
    <property type="taxonomic scope" value="Eukaryota"/>
</dbReference>
<dbReference type="Gene3D" id="1.20.1720.10">
    <property type="entry name" value="Multidrug resistance protein D"/>
    <property type="match status" value="2"/>
</dbReference>
<dbReference type="SUPFAM" id="SSF103473">
    <property type="entry name" value="MFS general substrate transporter"/>
    <property type="match status" value="1"/>
</dbReference>
<dbReference type="EMBL" id="EQ962653">
    <property type="protein sequence ID" value="EED21341.1"/>
    <property type="molecule type" value="Genomic_DNA"/>
</dbReference>
<comment type="subcellular location">
    <subcellularLocation>
        <location evidence="1">Membrane</location>
        <topology evidence="1">Multi-pass membrane protein</topology>
    </subcellularLocation>
</comment>
<feature type="transmembrane region" description="Helical" evidence="5">
    <location>
        <begin position="293"/>
        <end position="315"/>
    </location>
</feature>
<evidence type="ECO:0000313" key="7">
    <source>
        <dbReference type="Proteomes" id="UP000001745"/>
    </source>
</evidence>
<dbReference type="InterPro" id="IPR036259">
    <property type="entry name" value="MFS_trans_sf"/>
</dbReference>
<evidence type="ECO:0000313" key="6">
    <source>
        <dbReference type="EMBL" id="EED21341.1"/>
    </source>
</evidence>
<dbReference type="PANTHER" id="PTHR23501:SF199">
    <property type="entry name" value="MFS EFFLUX TRANSPORTER INPD-RELATED"/>
    <property type="match status" value="1"/>
</dbReference>